<reference evidence="3 4" key="1">
    <citation type="submission" date="2019-03" db="EMBL/GenBank/DDBJ databases">
        <title>Genomic Encyclopedia of Type Strains, Phase IV (KMG-IV): sequencing the most valuable type-strain genomes for metagenomic binning, comparative biology and taxonomic classification.</title>
        <authorList>
            <person name="Goeker M."/>
        </authorList>
    </citation>
    <scope>NUCLEOTIDE SEQUENCE [LARGE SCALE GENOMIC DNA]</scope>
    <source>
        <strain evidence="3 4">DSM 7445</strain>
    </source>
</reference>
<comment type="caution">
    <text evidence="3">The sequence shown here is derived from an EMBL/GenBank/DDBJ whole genome shotgun (WGS) entry which is preliminary data.</text>
</comment>
<dbReference type="Pfam" id="PF20567">
    <property type="entry name" value="DUF6776"/>
    <property type="match status" value="1"/>
</dbReference>
<dbReference type="AlphaFoldDB" id="A0A4V2UI62"/>
<evidence type="ECO:0000313" key="3">
    <source>
        <dbReference type="EMBL" id="TCS33531.1"/>
    </source>
</evidence>
<proteinExistence type="predicted"/>
<accession>A0A4V2UI62</accession>
<keyword evidence="2" id="KW-0472">Membrane</keyword>
<keyword evidence="2" id="KW-0812">Transmembrane</keyword>
<evidence type="ECO:0000256" key="2">
    <source>
        <dbReference type="SAM" id="Phobius"/>
    </source>
</evidence>
<dbReference type="EMBL" id="SLZQ01000016">
    <property type="protein sequence ID" value="TCS33531.1"/>
    <property type="molecule type" value="Genomic_DNA"/>
</dbReference>
<name>A0A4V2UI62_PAULE</name>
<sequence>MSLGKLFGSSLRLKLWQRRLSVAAPKVSIRHHLPWPLRLLLMAVVLGLAGAIALGTYDLGRQLAKSGMPVDPAELDGLRERLSQVSAERDRFSGSMDAAESQLQIERSAQKQLAAQVKTLIAENARLKEDLAFFESLLPSSTGAAGIAIRRLTAEMIAPNQLKYRLLVMQGGKGERNFVGNLQLTVNVVREGKNAMMIFPDNKSGETEKFKLTFQHYQRLEGVLNLPEGATVQTVQARILEKGQVRAQQSAKL</sequence>
<dbReference type="InterPro" id="IPR046703">
    <property type="entry name" value="DUF6776"/>
</dbReference>
<organism evidence="3 4">
    <name type="scientific">Paucimonas lemoignei</name>
    <name type="common">Pseudomonas lemoignei</name>
    <dbReference type="NCBI Taxonomy" id="29443"/>
    <lineage>
        <taxon>Bacteria</taxon>
        <taxon>Pseudomonadati</taxon>
        <taxon>Pseudomonadota</taxon>
        <taxon>Betaproteobacteria</taxon>
        <taxon>Burkholderiales</taxon>
        <taxon>Burkholderiaceae</taxon>
        <taxon>Paucimonas</taxon>
    </lineage>
</organism>
<feature type="transmembrane region" description="Helical" evidence="2">
    <location>
        <begin position="39"/>
        <end position="59"/>
    </location>
</feature>
<keyword evidence="1" id="KW-0175">Coiled coil</keyword>
<feature type="coiled-coil region" evidence="1">
    <location>
        <begin position="110"/>
        <end position="137"/>
    </location>
</feature>
<keyword evidence="2" id="KW-1133">Transmembrane helix</keyword>
<keyword evidence="4" id="KW-1185">Reference proteome</keyword>
<dbReference type="Proteomes" id="UP000295382">
    <property type="component" value="Unassembled WGS sequence"/>
</dbReference>
<protein>
    <submittedName>
        <fullName evidence="3">Uncharacterized protein</fullName>
    </submittedName>
</protein>
<dbReference type="OrthoDB" id="8585321at2"/>
<evidence type="ECO:0000313" key="4">
    <source>
        <dbReference type="Proteomes" id="UP000295382"/>
    </source>
</evidence>
<gene>
    <name evidence="3" type="ORF">EDC30_11663</name>
</gene>
<evidence type="ECO:0000256" key="1">
    <source>
        <dbReference type="SAM" id="Coils"/>
    </source>
</evidence>